<protein>
    <submittedName>
        <fullName evidence="1">Uncharacterized protein</fullName>
    </submittedName>
</protein>
<dbReference type="Proteomes" id="UP001164743">
    <property type="component" value="Chromosome 8A"/>
</dbReference>
<organism evidence="1 2">
    <name type="scientific">Puccinia triticina</name>
    <dbReference type="NCBI Taxonomy" id="208348"/>
    <lineage>
        <taxon>Eukaryota</taxon>
        <taxon>Fungi</taxon>
        <taxon>Dikarya</taxon>
        <taxon>Basidiomycota</taxon>
        <taxon>Pucciniomycotina</taxon>
        <taxon>Pucciniomycetes</taxon>
        <taxon>Pucciniales</taxon>
        <taxon>Pucciniaceae</taxon>
        <taxon>Puccinia</taxon>
    </lineage>
</organism>
<reference evidence="1" key="1">
    <citation type="submission" date="2022-10" db="EMBL/GenBank/DDBJ databases">
        <title>Puccinia triticina Genome sequencing and assembly.</title>
        <authorList>
            <person name="Li C."/>
        </authorList>
    </citation>
    <scope>NUCLEOTIDE SEQUENCE</scope>
    <source>
        <strain evidence="1">Pt15</strain>
    </source>
</reference>
<dbReference type="RefSeq" id="XP_053022910.1">
    <property type="nucleotide sequence ID" value="XM_053171669.1"/>
</dbReference>
<accession>A0ABY7CQP8</accession>
<gene>
    <name evidence="1" type="ORF">PtA15_8A259</name>
</gene>
<evidence type="ECO:0000313" key="2">
    <source>
        <dbReference type="Proteomes" id="UP001164743"/>
    </source>
</evidence>
<dbReference type="GeneID" id="77812564"/>
<sequence length="71" mass="7433">MTPATLDDLCPLLSIGSASIKDDRLSNPSLLGFWGPSVPQKIIPISILGLTRVIGPVDGRLNLDDCPSGTC</sequence>
<name>A0ABY7CQP8_9BASI</name>
<keyword evidence="2" id="KW-1185">Reference proteome</keyword>
<dbReference type="EMBL" id="CP110428">
    <property type="protein sequence ID" value="WAQ87355.1"/>
    <property type="molecule type" value="Genomic_DNA"/>
</dbReference>
<proteinExistence type="predicted"/>
<evidence type="ECO:0000313" key="1">
    <source>
        <dbReference type="EMBL" id="WAQ87355.1"/>
    </source>
</evidence>